<dbReference type="Proteomes" id="UP000681317">
    <property type="component" value="Chromosome"/>
</dbReference>
<comment type="similarity">
    <text evidence="1 7">Belongs to the esterase D family.</text>
</comment>
<proteinExistence type="inferred from homology"/>
<name>A0ABN6FXR1_9GAMM</name>
<keyword evidence="9" id="KW-1185">Reference proteome</keyword>
<dbReference type="PANTHER" id="PTHR10061:SF0">
    <property type="entry name" value="S-FORMYLGLUTATHIONE HYDROLASE"/>
    <property type="match status" value="1"/>
</dbReference>
<dbReference type="EMBL" id="AP024545">
    <property type="protein sequence ID" value="BCT92428.1"/>
    <property type="molecule type" value="Genomic_DNA"/>
</dbReference>
<keyword evidence="4 7" id="KW-0378">Hydrolase</keyword>
<protein>
    <recommendedName>
        <fullName evidence="2 6">S-formylglutathione hydrolase</fullName>
        <ecNumber evidence="2 6">3.1.2.12</ecNumber>
    </recommendedName>
</protein>
<evidence type="ECO:0000256" key="7">
    <source>
        <dbReference type="RuleBase" id="RU363068"/>
    </source>
</evidence>
<dbReference type="EC" id="3.1.2.12" evidence="2 6"/>
<evidence type="ECO:0000256" key="1">
    <source>
        <dbReference type="ARBA" id="ARBA00005622"/>
    </source>
</evidence>
<dbReference type="InterPro" id="IPR000801">
    <property type="entry name" value="Esterase-like"/>
</dbReference>
<reference evidence="8 9" key="1">
    <citation type="submission" date="2021-03" db="EMBL/GenBank/DDBJ databases">
        <title>Complete Genome Sequences of Two Lysobacter Strains Isolated from Sea Water (Lysobacter caseinilyticus) and Soil (Lysobacter helvus) in South Korea.</title>
        <authorList>
            <person name="Watanabe Y."/>
            <person name="Arakawa K."/>
        </authorList>
    </citation>
    <scope>NUCLEOTIDE SEQUENCE [LARGE SCALE GENOMIC DNA]</scope>
    <source>
        <strain evidence="8 9">KVB24</strain>
    </source>
</reference>
<dbReference type="InterPro" id="IPR014186">
    <property type="entry name" value="S-formylglutathione_hydrol"/>
</dbReference>
<dbReference type="InterPro" id="IPR029058">
    <property type="entry name" value="AB_hydrolase_fold"/>
</dbReference>
<gene>
    <name evidence="8" type="ORF">LYSCAS_14520</name>
</gene>
<dbReference type="SUPFAM" id="SSF53474">
    <property type="entry name" value="alpha/beta-Hydrolases"/>
    <property type="match status" value="1"/>
</dbReference>
<evidence type="ECO:0000256" key="4">
    <source>
        <dbReference type="ARBA" id="ARBA00022801"/>
    </source>
</evidence>
<evidence type="ECO:0000256" key="2">
    <source>
        <dbReference type="ARBA" id="ARBA00012479"/>
    </source>
</evidence>
<evidence type="ECO:0000313" key="9">
    <source>
        <dbReference type="Proteomes" id="UP000681317"/>
    </source>
</evidence>
<dbReference type="GO" id="GO:0016787">
    <property type="term" value="F:hydrolase activity"/>
    <property type="evidence" value="ECO:0007669"/>
    <property type="project" value="UniProtKB-KW"/>
</dbReference>
<dbReference type="NCBIfam" id="TIGR02821">
    <property type="entry name" value="fghA_ester_D"/>
    <property type="match status" value="1"/>
</dbReference>
<evidence type="ECO:0000256" key="5">
    <source>
        <dbReference type="ARBA" id="ARBA00047590"/>
    </source>
</evidence>
<dbReference type="Gene3D" id="3.40.50.1820">
    <property type="entry name" value="alpha/beta hydrolase"/>
    <property type="match status" value="1"/>
</dbReference>
<dbReference type="PANTHER" id="PTHR10061">
    <property type="entry name" value="S-FORMYLGLUTATHIONE HYDROLASE"/>
    <property type="match status" value="1"/>
</dbReference>
<dbReference type="RefSeq" id="WP_213437188.1">
    <property type="nucleotide sequence ID" value="NZ_AP024545.1"/>
</dbReference>
<organism evidence="8 9">
    <name type="scientific">Noviluteimonas caseinilytica</name>
    <dbReference type="NCBI Taxonomy" id="2675101"/>
    <lineage>
        <taxon>Bacteria</taxon>
        <taxon>Pseudomonadati</taxon>
        <taxon>Pseudomonadota</taxon>
        <taxon>Gammaproteobacteria</taxon>
        <taxon>Lysobacterales</taxon>
        <taxon>Lysobacteraceae</taxon>
        <taxon>Noviluteimonas</taxon>
    </lineage>
</organism>
<comment type="function">
    <text evidence="7">Serine hydrolase involved in the detoxification of formaldehyde.</text>
</comment>
<evidence type="ECO:0000256" key="3">
    <source>
        <dbReference type="ARBA" id="ARBA00022487"/>
    </source>
</evidence>
<dbReference type="Pfam" id="PF00756">
    <property type="entry name" value="Esterase"/>
    <property type="match status" value="1"/>
</dbReference>
<comment type="catalytic activity">
    <reaction evidence="5 7">
        <text>S-formylglutathione + H2O = formate + glutathione + H(+)</text>
        <dbReference type="Rhea" id="RHEA:14961"/>
        <dbReference type="ChEBI" id="CHEBI:15377"/>
        <dbReference type="ChEBI" id="CHEBI:15378"/>
        <dbReference type="ChEBI" id="CHEBI:15740"/>
        <dbReference type="ChEBI" id="CHEBI:57688"/>
        <dbReference type="ChEBI" id="CHEBI:57925"/>
        <dbReference type="EC" id="3.1.2.12"/>
    </reaction>
</comment>
<sequence>MRRLESHACFGGTQEVWAHDATSTACEMRFGVYLPPQVQAGPCPVLYFLSGLTCTEQNFIQKSGVQRYAAEHGLVIVSPDTSPRGDGVPDAEGDDIGLSASFYVDATQAPWSAQYRMHAYVVQELPALVEQHFPVTDARSIAGHSMGGHGALICALRHPGRYRSVSALAPICSASRGWGRKAFPAYLGDDPDAWREWDACDLLRGSHDRLSLLVDQGDADPFLAERLQPDLLQKACTAGGHTLDLHLRPGYDHGFYFVASFIGDHVAYHASALKA</sequence>
<accession>A0ABN6FXR1</accession>
<evidence type="ECO:0000256" key="6">
    <source>
        <dbReference type="NCBIfam" id="TIGR02821"/>
    </source>
</evidence>
<keyword evidence="3 7" id="KW-0719">Serine esterase</keyword>
<evidence type="ECO:0000313" key="8">
    <source>
        <dbReference type="EMBL" id="BCT92428.1"/>
    </source>
</evidence>